<evidence type="ECO:0000256" key="3">
    <source>
        <dbReference type="ARBA" id="ARBA00022448"/>
    </source>
</evidence>
<keyword evidence="4" id="KW-1134">Transmembrane beta strand</keyword>
<dbReference type="PANTHER" id="PTHR34501">
    <property type="entry name" value="PROTEIN YDDL-RELATED"/>
    <property type="match status" value="1"/>
</dbReference>
<keyword evidence="8" id="KW-0626">Porin</keyword>
<dbReference type="GO" id="GO:0046930">
    <property type="term" value="C:pore complex"/>
    <property type="evidence" value="ECO:0007669"/>
    <property type="project" value="UniProtKB-KW"/>
</dbReference>
<evidence type="ECO:0000256" key="6">
    <source>
        <dbReference type="ARBA" id="ARBA00022729"/>
    </source>
</evidence>
<evidence type="ECO:0000256" key="4">
    <source>
        <dbReference type="ARBA" id="ARBA00022452"/>
    </source>
</evidence>
<evidence type="ECO:0000256" key="10">
    <source>
        <dbReference type="ARBA" id="ARBA00023237"/>
    </source>
</evidence>
<dbReference type="GO" id="GO:0015288">
    <property type="term" value="F:porin activity"/>
    <property type="evidence" value="ECO:0007669"/>
    <property type="project" value="UniProtKB-KW"/>
</dbReference>
<dbReference type="CDD" id="cd00342">
    <property type="entry name" value="gram_neg_porins"/>
    <property type="match status" value="1"/>
</dbReference>
<dbReference type="EMBL" id="AFBP01000075">
    <property type="protein sequence ID" value="EGG52089.1"/>
    <property type="molecule type" value="Genomic_DNA"/>
</dbReference>
<feature type="domain" description="Porin" evidence="12">
    <location>
        <begin position="17"/>
        <end position="364"/>
    </location>
</feature>
<dbReference type="Proteomes" id="UP000005156">
    <property type="component" value="Unassembled WGS sequence"/>
</dbReference>
<evidence type="ECO:0000313" key="13">
    <source>
        <dbReference type="EMBL" id="EGG52089.1"/>
    </source>
</evidence>
<keyword evidence="5" id="KW-0812">Transmembrane</keyword>
<evidence type="ECO:0000256" key="1">
    <source>
        <dbReference type="ARBA" id="ARBA00004571"/>
    </source>
</evidence>
<dbReference type="GO" id="GO:0006811">
    <property type="term" value="P:monoatomic ion transport"/>
    <property type="evidence" value="ECO:0007669"/>
    <property type="project" value="UniProtKB-KW"/>
</dbReference>
<dbReference type="GO" id="GO:0009279">
    <property type="term" value="C:cell outer membrane"/>
    <property type="evidence" value="ECO:0007669"/>
    <property type="project" value="UniProtKB-SubCell"/>
</dbReference>
<evidence type="ECO:0000256" key="8">
    <source>
        <dbReference type="ARBA" id="ARBA00023114"/>
    </source>
</evidence>
<keyword evidence="3" id="KW-0813">Transport</keyword>
<evidence type="ECO:0000256" key="5">
    <source>
        <dbReference type="ARBA" id="ARBA00022692"/>
    </source>
</evidence>
<reference evidence="13 14" key="1">
    <citation type="submission" date="2011-02" db="EMBL/GenBank/DDBJ databases">
        <authorList>
            <person name="Weinstock G."/>
            <person name="Sodergren E."/>
            <person name="Clifton S."/>
            <person name="Fulton L."/>
            <person name="Fulton B."/>
            <person name="Courtney L."/>
            <person name="Fronick C."/>
            <person name="Harrison M."/>
            <person name="Strong C."/>
            <person name="Farmer C."/>
            <person name="Delahaunty K."/>
            <person name="Markovic C."/>
            <person name="Hall O."/>
            <person name="Minx P."/>
            <person name="Tomlinson C."/>
            <person name="Mitreva M."/>
            <person name="Hou S."/>
            <person name="Chen J."/>
            <person name="Wollam A."/>
            <person name="Pepin K.H."/>
            <person name="Johnson M."/>
            <person name="Bhonagiri V."/>
            <person name="Zhang X."/>
            <person name="Suruliraj S."/>
            <person name="Warren W."/>
            <person name="Chinwalla A."/>
            <person name="Mardis E.R."/>
            <person name="Wilson R.K."/>
        </authorList>
    </citation>
    <scope>NUCLEOTIDE SEQUENCE [LARGE SCALE GENOMIC DNA]</scope>
    <source>
        <strain evidence="13 14">YIT 11859</strain>
    </source>
</reference>
<accession>F3QMF1</accession>
<evidence type="ECO:0000256" key="2">
    <source>
        <dbReference type="ARBA" id="ARBA00011233"/>
    </source>
</evidence>
<dbReference type="InterPro" id="IPR023614">
    <property type="entry name" value="Porin_dom_sf"/>
</dbReference>
<comment type="subcellular location">
    <subcellularLocation>
        <location evidence="1">Cell outer membrane</location>
        <topology evidence="1">Multi-pass membrane protein</topology>
    </subcellularLocation>
</comment>
<dbReference type="PANTHER" id="PTHR34501:SF9">
    <property type="entry name" value="MAJOR OUTER MEMBRANE PROTEIN P.IA"/>
    <property type="match status" value="1"/>
</dbReference>
<dbReference type="Gene3D" id="2.40.160.10">
    <property type="entry name" value="Porin"/>
    <property type="match status" value="1"/>
</dbReference>
<dbReference type="InterPro" id="IPR050298">
    <property type="entry name" value="Gram-neg_bact_OMP"/>
</dbReference>
<evidence type="ECO:0000256" key="9">
    <source>
        <dbReference type="ARBA" id="ARBA00023136"/>
    </source>
</evidence>
<keyword evidence="9" id="KW-0472">Membrane</keyword>
<dbReference type="eggNOG" id="COG3203">
    <property type="taxonomic scope" value="Bacteria"/>
</dbReference>
<proteinExistence type="predicted"/>
<dbReference type="SUPFAM" id="SSF56935">
    <property type="entry name" value="Porins"/>
    <property type="match status" value="1"/>
</dbReference>
<evidence type="ECO:0000256" key="11">
    <source>
        <dbReference type="SAM" id="SignalP"/>
    </source>
</evidence>
<dbReference type="Pfam" id="PF13609">
    <property type="entry name" value="Porin_4"/>
    <property type="match status" value="1"/>
</dbReference>
<dbReference type="HOGENOM" id="CLU_038238_2_0_4"/>
<evidence type="ECO:0000259" key="12">
    <source>
        <dbReference type="Pfam" id="PF13609"/>
    </source>
</evidence>
<evidence type="ECO:0000256" key="7">
    <source>
        <dbReference type="ARBA" id="ARBA00023065"/>
    </source>
</evidence>
<dbReference type="AlphaFoldDB" id="F3QMF1"/>
<protein>
    <recommendedName>
        <fullName evidence="12">Porin domain-containing protein</fullName>
    </recommendedName>
</protein>
<keyword evidence="14" id="KW-1185">Reference proteome</keyword>
<comment type="caution">
    <text evidence="13">The sequence shown here is derived from an EMBL/GenBank/DDBJ whole genome shotgun (WGS) entry which is preliminary data.</text>
</comment>
<keyword evidence="7" id="KW-0406">Ion transport</keyword>
<feature type="chain" id="PRO_5003306076" description="Porin domain-containing protein" evidence="11">
    <location>
        <begin position="31"/>
        <end position="388"/>
    </location>
</feature>
<sequence length="388" mass="41645">MIFKEKFSMNIKIIKSAAAITCLTAMSAAAASSVSVYGVIDTGFGVSKGKGQAAKVQAISGGNAASRWGLKGQEDLGGGSYVKFVLEQGLKINNGEGQTSGVLFDRDSLLIIGGRWGELGFGRSGSLMGTTGYFGQFPKMSANPMACNYLDAALIGSLVNSGMLNNSVTYQVKPTNTLTLTAQYSNGISTDEAKWAKNNHYYGLSAQYKNQGFNLGTIFTVIDYRQSGANNGADSDPTYNLFFAVNQTFDQTRVHFDYQHVWNSRSLGGGPNAFYAKDLGFGSTAVVKGSKKGFRSDTFVIGASTPLAGGRIFGAFKWNVGKWQGTSAKKDADRDGNRWVASLKYQYPLSKRTLVYALGTYARGTGMFNKAEAKATRLLTAFGVQHNF</sequence>
<gene>
    <name evidence="13" type="ORF">HMPREF9439_02126</name>
</gene>
<keyword evidence="10" id="KW-0998">Cell outer membrane</keyword>
<dbReference type="InterPro" id="IPR033900">
    <property type="entry name" value="Gram_neg_porin_domain"/>
</dbReference>
<evidence type="ECO:0000313" key="14">
    <source>
        <dbReference type="Proteomes" id="UP000005156"/>
    </source>
</evidence>
<comment type="subunit">
    <text evidence="2">Homotrimer.</text>
</comment>
<organism evidence="13 14">
    <name type="scientific">Parasutterella excrementihominis YIT 11859</name>
    <dbReference type="NCBI Taxonomy" id="762966"/>
    <lineage>
        <taxon>Bacteria</taxon>
        <taxon>Pseudomonadati</taxon>
        <taxon>Pseudomonadota</taxon>
        <taxon>Betaproteobacteria</taxon>
        <taxon>Burkholderiales</taxon>
        <taxon>Sutterellaceae</taxon>
        <taxon>Parasutterella</taxon>
    </lineage>
</organism>
<feature type="signal peptide" evidence="11">
    <location>
        <begin position="1"/>
        <end position="30"/>
    </location>
</feature>
<name>F3QMF1_9BURK</name>
<keyword evidence="6 11" id="KW-0732">Signal</keyword>